<proteinExistence type="predicted"/>
<dbReference type="CDD" id="cd05382">
    <property type="entry name" value="CAP_GAPR1-like"/>
    <property type="match status" value="1"/>
</dbReference>
<dbReference type="SMART" id="SM00198">
    <property type="entry name" value="SCP"/>
    <property type="match status" value="1"/>
</dbReference>
<dbReference type="InterPro" id="IPR014044">
    <property type="entry name" value="CAP_dom"/>
</dbReference>
<dbReference type="SUPFAM" id="SSF55797">
    <property type="entry name" value="PR-1-like"/>
    <property type="match status" value="1"/>
</dbReference>
<evidence type="ECO:0000259" key="1">
    <source>
        <dbReference type="SMART" id="SM00198"/>
    </source>
</evidence>
<dbReference type="FunFam" id="3.40.33.10:FF:000010">
    <property type="entry name" value="Predicted protein"/>
    <property type="match status" value="1"/>
</dbReference>
<dbReference type="InterPro" id="IPR034113">
    <property type="entry name" value="SCP_GAPR1-like"/>
</dbReference>
<dbReference type="PANTHER" id="PTHR10334">
    <property type="entry name" value="CYSTEINE-RICH SECRETORY PROTEIN-RELATED"/>
    <property type="match status" value="1"/>
</dbReference>
<dbReference type="InterPro" id="IPR035940">
    <property type="entry name" value="CAP_sf"/>
</dbReference>
<reference evidence="2" key="1">
    <citation type="journal article" date="2020" name="Nature">
        <title>Giant virus diversity and host interactions through global metagenomics.</title>
        <authorList>
            <person name="Schulz F."/>
            <person name="Roux S."/>
            <person name="Paez-Espino D."/>
            <person name="Jungbluth S."/>
            <person name="Walsh D.A."/>
            <person name="Denef V.J."/>
            <person name="McMahon K.D."/>
            <person name="Konstantinidis K.T."/>
            <person name="Eloe-Fadrosh E.A."/>
            <person name="Kyrpides N.C."/>
            <person name="Woyke T."/>
        </authorList>
    </citation>
    <scope>NUCLEOTIDE SEQUENCE</scope>
    <source>
        <strain evidence="2">GVMAG-M-3300023174-3</strain>
    </source>
</reference>
<dbReference type="EMBL" id="MN739649">
    <property type="protein sequence ID" value="QHT18161.1"/>
    <property type="molecule type" value="Genomic_DNA"/>
</dbReference>
<dbReference type="Gene3D" id="3.40.33.10">
    <property type="entry name" value="CAP"/>
    <property type="match status" value="1"/>
</dbReference>
<accession>A0A6C0DNV1</accession>
<dbReference type="Pfam" id="PF00188">
    <property type="entry name" value="CAP"/>
    <property type="match status" value="1"/>
</dbReference>
<organism evidence="2">
    <name type="scientific">viral metagenome</name>
    <dbReference type="NCBI Taxonomy" id="1070528"/>
    <lineage>
        <taxon>unclassified sequences</taxon>
        <taxon>metagenomes</taxon>
        <taxon>organismal metagenomes</taxon>
    </lineage>
</organism>
<protein>
    <recommendedName>
        <fullName evidence="1">SCP domain-containing protein</fullName>
    </recommendedName>
</protein>
<dbReference type="InterPro" id="IPR001283">
    <property type="entry name" value="CRISP-related"/>
</dbReference>
<evidence type="ECO:0000313" key="2">
    <source>
        <dbReference type="EMBL" id="QHT18161.1"/>
    </source>
</evidence>
<sequence>MSALTSDQITEISNYINTYRAIHQSPPLTWDESIASFSQQWSNTLLTEQRFQHSGNESYGENLAYYEGYGTDVMTLLKKAVDDWYNEYTVYDYNNPVFSAATGHFTCLVWKSSTRFGMGISIDAATAKVDVTMNTSPPGNYEGEFAINVLPSVSISISLPPVPSSAETAPTHLPSPTLPSAPVVVPPRPSTVPPAPAQIPPPNLYDLITAVYNIIYAIQMRQPRPLIINVLYKTINSLTKYTQLDMATQRQIYLLLSKVTMGIQQQGSKPHILQTLQQVLGILNRNVQSV</sequence>
<dbReference type="PRINTS" id="PR00837">
    <property type="entry name" value="V5TPXLIKE"/>
</dbReference>
<name>A0A6C0DNV1_9ZZZZ</name>
<dbReference type="AlphaFoldDB" id="A0A6C0DNV1"/>
<feature type="domain" description="SCP" evidence="1">
    <location>
        <begin position="7"/>
        <end position="143"/>
    </location>
</feature>